<reference evidence="1" key="1">
    <citation type="journal article" date="2016" name="Nat. Genet.">
        <title>A high-quality carrot genome assembly provides new insights into carotenoid accumulation and asterid genome evolution.</title>
        <authorList>
            <person name="Iorizzo M."/>
            <person name="Ellison S."/>
            <person name="Senalik D."/>
            <person name="Zeng P."/>
            <person name="Satapoomin P."/>
            <person name="Huang J."/>
            <person name="Bowman M."/>
            <person name="Iovene M."/>
            <person name="Sanseverino W."/>
            <person name="Cavagnaro P."/>
            <person name="Yildiz M."/>
            <person name="Macko-Podgorni A."/>
            <person name="Moranska E."/>
            <person name="Grzebelus E."/>
            <person name="Grzebelus D."/>
            <person name="Ashrafi H."/>
            <person name="Zheng Z."/>
            <person name="Cheng S."/>
            <person name="Spooner D."/>
            <person name="Van Deynze A."/>
            <person name="Simon P."/>
        </authorList>
    </citation>
    <scope>NUCLEOTIDE SEQUENCE</scope>
    <source>
        <tissue evidence="1">Leaf</tissue>
    </source>
</reference>
<dbReference type="AlphaFoldDB" id="A0A175YRP2"/>
<gene>
    <name evidence="1" type="ORF">DCAR_0832979</name>
</gene>
<evidence type="ECO:0000313" key="2">
    <source>
        <dbReference type="Proteomes" id="UP000077755"/>
    </source>
</evidence>
<dbReference type="EMBL" id="CP093350">
    <property type="protein sequence ID" value="WOH13469.1"/>
    <property type="molecule type" value="Genomic_DNA"/>
</dbReference>
<name>A0A175YRP2_DAUCS</name>
<reference evidence="1" key="2">
    <citation type="submission" date="2022-03" db="EMBL/GenBank/DDBJ databases">
        <title>Draft title - Genomic analysis of global carrot germplasm unveils the trajectory of domestication and the origin of high carotenoid orange carrot.</title>
        <authorList>
            <person name="Iorizzo M."/>
            <person name="Ellison S."/>
            <person name="Senalik D."/>
            <person name="Macko-Podgorni A."/>
            <person name="Grzebelus D."/>
            <person name="Bostan H."/>
            <person name="Rolling W."/>
            <person name="Curaba J."/>
            <person name="Simon P."/>
        </authorList>
    </citation>
    <scope>NUCLEOTIDE SEQUENCE</scope>
    <source>
        <tissue evidence="1">Leaf</tissue>
    </source>
</reference>
<organism evidence="1 2">
    <name type="scientific">Daucus carota subsp. sativus</name>
    <name type="common">Carrot</name>
    <dbReference type="NCBI Taxonomy" id="79200"/>
    <lineage>
        <taxon>Eukaryota</taxon>
        <taxon>Viridiplantae</taxon>
        <taxon>Streptophyta</taxon>
        <taxon>Embryophyta</taxon>
        <taxon>Tracheophyta</taxon>
        <taxon>Spermatophyta</taxon>
        <taxon>Magnoliopsida</taxon>
        <taxon>eudicotyledons</taxon>
        <taxon>Gunneridae</taxon>
        <taxon>Pentapetalae</taxon>
        <taxon>asterids</taxon>
        <taxon>campanulids</taxon>
        <taxon>Apiales</taxon>
        <taxon>Apiaceae</taxon>
        <taxon>Apioideae</taxon>
        <taxon>Scandiceae</taxon>
        <taxon>Daucinae</taxon>
        <taxon>Daucus</taxon>
        <taxon>Daucus sect. Daucus</taxon>
    </lineage>
</organism>
<protein>
    <submittedName>
        <fullName evidence="1">Uncharacterized protein</fullName>
    </submittedName>
</protein>
<sequence>MENTSFSFLAKKLVIWIALILLIVSQVFLFQCLQSARNDRLDTVLEIARTIAIIFANILGSGLREDFAF</sequence>
<evidence type="ECO:0000313" key="1">
    <source>
        <dbReference type="EMBL" id="WOH13469.1"/>
    </source>
</evidence>
<dbReference type="Proteomes" id="UP000077755">
    <property type="component" value="Chromosome 8"/>
</dbReference>
<proteinExistence type="predicted"/>
<keyword evidence="2" id="KW-1185">Reference proteome</keyword>
<accession>A0A175YRP2</accession>
<dbReference type="Gramene" id="KZM85920">
    <property type="protein sequence ID" value="KZM85920"/>
    <property type="gene ID" value="DCAR_026658"/>
</dbReference>